<gene>
    <name evidence="2" type="ORF">ACFPPD_01670</name>
</gene>
<name>A0ABW0LRH5_9BACL</name>
<accession>A0ABW0LRH5</accession>
<dbReference type="Proteomes" id="UP001596105">
    <property type="component" value="Unassembled WGS sequence"/>
</dbReference>
<protein>
    <submittedName>
        <fullName evidence="2">Uncharacterized protein</fullName>
    </submittedName>
</protein>
<proteinExistence type="predicted"/>
<dbReference type="EMBL" id="JBHSMH010000004">
    <property type="protein sequence ID" value="MFC5467407.1"/>
    <property type="molecule type" value="Genomic_DNA"/>
</dbReference>
<sequence>MEWLKLMEKTINLSNLTANRQPPPADNLLPTASTRSPLCLSDNDLPPSAPSRYYKKCRDFIDNDNENHYHS</sequence>
<evidence type="ECO:0000313" key="3">
    <source>
        <dbReference type="Proteomes" id="UP001596105"/>
    </source>
</evidence>
<comment type="caution">
    <text evidence="2">The sequence shown here is derived from an EMBL/GenBank/DDBJ whole genome shotgun (WGS) entry which is preliminary data.</text>
</comment>
<evidence type="ECO:0000256" key="1">
    <source>
        <dbReference type="SAM" id="MobiDB-lite"/>
    </source>
</evidence>
<dbReference type="RefSeq" id="WP_209747274.1">
    <property type="nucleotide sequence ID" value="NZ_JBHSMH010000004.1"/>
</dbReference>
<reference evidence="3" key="1">
    <citation type="journal article" date="2019" name="Int. J. Syst. Evol. Microbiol.">
        <title>The Global Catalogue of Microorganisms (GCM) 10K type strain sequencing project: providing services to taxonomists for standard genome sequencing and annotation.</title>
        <authorList>
            <consortium name="The Broad Institute Genomics Platform"/>
            <consortium name="The Broad Institute Genome Sequencing Center for Infectious Disease"/>
            <person name="Wu L."/>
            <person name="Ma J."/>
        </authorList>
    </citation>
    <scope>NUCLEOTIDE SEQUENCE [LARGE SCALE GENOMIC DNA]</scope>
    <source>
        <strain evidence="3">CCUG 57113</strain>
    </source>
</reference>
<organism evidence="2 3">
    <name type="scientific">Cohnella suwonensis</name>
    <dbReference type="NCBI Taxonomy" id="696072"/>
    <lineage>
        <taxon>Bacteria</taxon>
        <taxon>Bacillati</taxon>
        <taxon>Bacillota</taxon>
        <taxon>Bacilli</taxon>
        <taxon>Bacillales</taxon>
        <taxon>Paenibacillaceae</taxon>
        <taxon>Cohnella</taxon>
    </lineage>
</organism>
<keyword evidence="3" id="KW-1185">Reference proteome</keyword>
<feature type="region of interest" description="Disordered" evidence="1">
    <location>
        <begin position="16"/>
        <end position="44"/>
    </location>
</feature>
<evidence type="ECO:0000313" key="2">
    <source>
        <dbReference type="EMBL" id="MFC5467407.1"/>
    </source>
</evidence>